<dbReference type="Gene3D" id="3.30.43.10">
    <property type="entry name" value="Uridine Diphospho-n-acetylenolpyruvylglucosamine Reductase, domain 2"/>
    <property type="match status" value="1"/>
</dbReference>
<organism evidence="3 4">
    <name type="scientific">Janibacter melonis</name>
    <dbReference type="NCBI Taxonomy" id="262209"/>
    <lineage>
        <taxon>Bacteria</taxon>
        <taxon>Bacillati</taxon>
        <taxon>Actinomycetota</taxon>
        <taxon>Actinomycetes</taxon>
        <taxon>Micrococcales</taxon>
        <taxon>Intrasporangiaceae</taxon>
        <taxon>Janibacter</taxon>
    </lineage>
</organism>
<dbReference type="SUPFAM" id="SSF56176">
    <property type="entry name" value="FAD-binding/transporter-associated domain-like"/>
    <property type="match status" value="1"/>
</dbReference>
<evidence type="ECO:0000313" key="3">
    <source>
        <dbReference type="EMBL" id="OAB88484.1"/>
    </source>
</evidence>
<dbReference type="GO" id="GO:0016491">
    <property type="term" value="F:oxidoreductase activity"/>
    <property type="evidence" value="ECO:0007669"/>
    <property type="project" value="UniProtKB-KW"/>
</dbReference>
<dbReference type="InterPro" id="IPR051312">
    <property type="entry name" value="Diverse_Substr_Oxidored"/>
</dbReference>
<dbReference type="InterPro" id="IPR016169">
    <property type="entry name" value="FAD-bd_PCMH_sub2"/>
</dbReference>
<dbReference type="GO" id="GO:0071949">
    <property type="term" value="F:FAD binding"/>
    <property type="evidence" value="ECO:0007669"/>
    <property type="project" value="InterPro"/>
</dbReference>
<dbReference type="Proteomes" id="UP000076976">
    <property type="component" value="Unassembled WGS sequence"/>
</dbReference>
<name>A0A176QFJ8_9MICO</name>
<keyword evidence="4" id="KW-1185">Reference proteome</keyword>
<dbReference type="SMART" id="SM01092">
    <property type="entry name" value="CO_deh_flav_C"/>
    <property type="match status" value="1"/>
</dbReference>
<dbReference type="InterPro" id="IPR005107">
    <property type="entry name" value="CO_DH_flav_C"/>
</dbReference>
<dbReference type="Pfam" id="PF00941">
    <property type="entry name" value="FAD_binding_5"/>
    <property type="match status" value="1"/>
</dbReference>
<dbReference type="RefSeq" id="WP_068270357.1">
    <property type="nucleotide sequence ID" value="NZ_LQZG01000001.1"/>
</dbReference>
<dbReference type="PANTHER" id="PTHR42659">
    <property type="entry name" value="XANTHINE DEHYDROGENASE SUBUNIT C-RELATED"/>
    <property type="match status" value="1"/>
</dbReference>
<dbReference type="AlphaFoldDB" id="A0A176QFJ8"/>
<feature type="domain" description="FAD-binding PCMH-type" evidence="2">
    <location>
        <begin position="1"/>
        <end position="224"/>
    </location>
</feature>
<dbReference type="InterPro" id="IPR016167">
    <property type="entry name" value="FAD-bd_PCMH_sub1"/>
</dbReference>
<dbReference type="Gene3D" id="3.30.465.10">
    <property type="match status" value="2"/>
</dbReference>
<dbReference type="InterPro" id="IPR002346">
    <property type="entry name" value="Mopterin_DH_FAD-bd"/>
</dbReference>
<dbReference type="Gene3D" id="3.30.390.50">
    <property type="entry name" value="CO dehydrogenase flavoprotein, C-terminal domain"/>
    <property type="match status" value="1"/>
</dbReference>
<dbReference type="PANTHER" id="PTHR42659:SF1">
    <property type="entry name" value="OXIDOREDUCTASE"/>
    <property type="match status" value="1"/>
</dbReference>
<evidence type="ECO:0000256" key="1">
    <source>
        <dbReference type="ARBA" id="ARBA00023002"/>
    </source>
</evidence>
<dbReference type="InterPro" id="IPR036683">
    <property type="entry name" value="CO_DH_flav_C_dom_sf"/>
</dbReference>
<accession>A0A176QFJ8</accession>
<dbReference type="EMBL" id="LQZG01000001">
    <property type="protein sequence ID" value="OAB88484.1"/>
    <property type="molecule type" value="Genomic_DNA"/>
</dbReference>
<dbReference type="STRING" id="262209.AWH69_01350"/>
<comment type="caution">
    <text evidence="3">The sequence shown here is derived from an EMBL/GenBank/DDBJ whole genome shotgun (WGS) entry which is preliminary data.</text>
</comment>
<reference evidence="3 4" key="1">
    <citation type="submission" date="2016-01" db="EMBL/GenBank/DDBJ databases">
        <title>Janibacter melonis strain CD11_4 genome sequencing and assembly.</title>
        <authorList>
            <person name="Nair G.R."/>
            <person name="Kaur G."/>
            <person name="Chander A.M."/>
            <person name="Mayilraj S."/>
        </authorList>
    </citation>
    <scope>NUCLEOTIDE SEQUENCE [LARGE SCALE GENOMIC DNA]</scope>
    <source>
        <strain evidence="3 4">CD11-4</strain>
    </source>
</reference>
<dbReference type="SUPFAM" id="SSF55447">
    <property type="entry name" value="CO dehydrogenase flavoprotein C-terminal domain-like"/>
    <property type="match status" value="1"/>
</dbReference>
<dbReference type="PROSITE" id="PS51387">
    <property type="entry name" value="FAD_PCMH"/>
    <property type="match status" value="1"/>
</dbReference>
<dbReference type="InterPro" id="IPR036318">
    <property type="entry name" value="FAD-bd_PCMH-like_sf"/>
</dbReference>
<evidence type="ECO:0000313" key="4">
    <source>
        <dbReference type="Proteomes" id="UP000076976"/>
    </source>
</evidence>
<protein>
    <submittedName>
        <fullName evidence="3">Molybdopterin dehydrogenase</fullName>
    </submittedName>
</protein>
<evidence type="ECO:0000259" key="2">
    <source>
        <dbReference type="PROSITE" id="PS51387"/>
    </source>
</evidence>
<sequence length="335" mass="35259">MNPFAYERATDPADAVARHGGDPDVAYVDGGSNLLDHLKLGIRTPSRLVDVGHLGLDEITPTQDGGLRIGTNVRNSDLAAHPAIRRDHPLVARALLAGASGQLRHQASTGGNLLQRTRCVYFQDLTTPCNKREPGTGCSADHDEARTRENAVLGTSEHCVAVHPGDLAVALRALDAVVVVRGTGGERRVPIGELHRLPGDRPDLDTTLEHGELITAVELAPPTPGAAATYVKVRDRASYAFALVSVAAELVTDGETISHLRLAWGGVAHAPWRPTGVETALVGGPVDTDAVLAACEEELGQARTWPGNAFKVPLLTRTTAHAIEQLATRPAGAAA</sequence>
<dbReference type="InterPro" id="IPR016166">
    <property type="entry name" value="FAD-bd_PCMH"/>
</dbReference>
<keyword evidence="1" id="KW-0560">Oxidoreductase</keyword>
<gene>
    <name evidence="3" type="ORF">AWH69_01350</name>
</gene>
<dbReference type="Pfam" id="PF03450">
    <property type="entry name" value="CO_deh_flav_C"/>
    <property type="match status" value="1"/>
</dbReference>
<proteinExistence type="predicted"/>